<comment type="caution">
    <text evidence="1">The sequence shown here is derived from an EMBL/GenBank/DDBJ whole genome shotgun (WGS) entry which is preliminary data.</text>
</comment>
<sequence length="46" mass="5354">MTGSDIELIPPKKCTAAQTGNSAMRYGRNDLYRRILFLRRHYPDQV</sequence>
<proteinExistence type="predicted"/>
<dbReference type="AlphaFoldDB" id="G9YVI4"/>
<evidence type="ECO:0000313" key="1">
    <source>
        <dbReference type="EMBL" id="EHM40358.1"/>
    </source>
</evidence>
<accession>G9YVI4</accession>
<protein>
    <submittedName>
        <fullName evidence="1">Uncharacterized protein</fullName>
    </submittedName>
</protein>
<gene>
    <name evidence="1" type="ORF">HMPREF0372_03549</name>
</gene>
<dbReference type="EMBL" id="AGCK01000288">
    <property type="protein sequence ID" value="EHM40358.1"/>
    <property type="molecule type" value="Genomic_DNA"/>
</dbReference>
<reference evidence="1 2" key="1">
    <citation type="submission" date="2011-08" db="EMBL/GenBank/DDBJ databases">
        <authorList>
            <person name="Weinstock G."/>
            <person name="Sodergren E."/>
            <person name="Clifton S."/>
            <person name="Fulton L."/>
            <person name="Fulton B."/>
            <person name="Courtney L."/>
            <person name="Fronick C."/>
            <person name="Harrison M."/>
            <person name="Strong C."/>
            <person name="Farmer C."/>
            <person name="Delahaunty K."/>
            <person name="Markovic C."/>
            <person name="Hall O."/>
            <person name="Minx P."/>
            <person name="Tomlinson C."/>
            <person name="Mitreva M."/>
            <person name="Hou S."/>
            <person name="Chen J."/>
            <person name="Wollam A."/>
            <person name="Pepin K.H."/>
            <person name="Johnson M."/>
            <person name="Bhonagiri V."/>
            <person name="Zhang X."/>
            <person name="Suruliraj S."/>
            <person name="Warren W."/>
            <person name="Chinwalla A."/>
            <person name="Mardis E.R."/>
            <person name="Wilson R.K."/>
        </authorList>
    </citation>
    <scope>NUCLEOTIDE SEQUENCE [LARGE SCALE GENOMIC DNA]</scope>
    <source>
        <strain evidence="1 2">ATCC 29863</strain>
    </source>
</reference>
<name>G9YVI4_FLAPL</name>
<dbReference type="HOGENOM" id="CLU_3182286_0_0_9"/>
<evidence type="ECO:0000313" key="2">
    <source>
        <dbReference type="Proteomes" id="UP000004459"/>
    </source>
</evidence>
<dbReference type="Proteomes" id="UP000004459">
    <property type="component" value="Unassembled WGS sequence"/>
</dbReference>
<organism evidence="1 2">
    <name type="scientific">Flavonifractor plautii ATCC 29863</name>
    <dbReference type="NCBI Taxonomy" id="411475"/>
    <lineage>
        <taxon>Bacteria</taxon>
        <taxon>Bacillati</taxon>
        <taxon>Bacillota</taxon>
        <taxon>Clostridia</taxon>
        <taxon>Eubacteriales</taxon>
        <taxon>Oscillospiraceae</taxon>
        <taxon>Flavonifractor</taxon>
    </lineage>
</organism>